<feature type="compositionally biased region" description="Low complexity" evidence="1">
    <location>
        <begin position="1"/>
        <end position="17"/>
    </location>
</feature>
<evidence type="ECO:0000313" key="3">
    <source>
        <dbReference type="EMBL" id="CAE8603575.1"/>
    </source>
</evidence>
<feature type="compositionally biased region" description="Low complexity" evidence="1">
    <location>
        <begin position="35"/>
        <end position="51"/>
    </location>
</feature>
<dbReference type="SUPFAM" id="SSF50965">
    <property type="entry name" value="Galactose oxidase, central domain"/>
    <property type="match status" value="1"/>
</dbReference>
<comment type="caution">
    <text evidence="4">The sequence shown here is derived from an EMBL/GenBank/DDBJ whole genome shotgun (WGS) entry which is preliminary data.</text>
</comment>
<gene>
    <name evidence="3" type="ORF">PGLA1383_LOCUS21782</name>
    <name evidence="4" type="ORF">PGLA2088_LOCUS20694</name>
</gene>
<feature type="region of interest" description="Disordered" evidence="1">
    <location>
        <begin position="1"/>
        <end position="55"/>
    </location>
</feature>
<protein>
    <submittedName>
        <fullName evidence="4">Uncharacterized protein</fullName>
    </submittedName>
</protein>
<accession>A0A813JIN9</accession>
<keyword evidence="2" id="KW-0472">Membrane</keyword>
<dbReference type="EMBL" id="CAJNNW010025670">
    <property type="protein sequence ID" value="CAE8678229.1"/>
    <property type="molecule type" value="Genomic_DNA"/>
</dbReference>
<proteinExistence type="predicted"/>
<sequence length="253" mass="27987">MASPRSSSPRNGSPRGSPRGGDDDDDGGSSGSGGSPRASPRSPRGGSPQGLRSKKRRTFRQLLKSCCQVLCSRKARSFPKCRCCGFFFPCFYCCYPDNLLNRQKLIDQMKKTHHGKEINMDIVEEAMKLDRDHQMDHKRKWRRRWKVCCCGSCFLMAAGLIICVVVFAIAPWMLLCDPCGWPGRAHFGAAITNGRRIIVAGGRDASQNFADVWSGDRDGKDWQRLAFAAAFGPRHGHALLCDRTSGDLFVLGG</sequence>
<evidence type="ECO:0000256" key="1">
    <source>
        <dbReference type="SAM" id="MobiDB-lite"/>
    </source>
</evidence>
<dbReference type="Gene3D" id="2.120.10.80">
    <property type="entry name" value="Kelch-type beta propeller"/>
    <property type="match status" value="1"/>
</dbReference>
<keyword evidence="2" id="KW-1133">Transmembrane helix</keyword>
<dbReference type="Proteomes" id="UP000626109">
    <property type="component" value="Unassembled WGS sequence"/>
</dbReference>
<dbReference type="EMBL" id="CAJNNV010015540">
    <property type="protein sequence ID" value="CAE8603575.1"/>
    <property type="molecule type" value="Genomic_DNA"/>
</dbReference>
<feature type="non-terminal residue" evidence="4">
    <location>
        <position position="253"/>
    </location>
</feature>
<name>A0A813JIN9_POLGL</name>
<dbReference type="Proteomes" id="UP000654075">
    <property type="component" value="Unassembled WGS sequence"/>
</dbReference>
<dbReference type="InterPro" id="IPR011043">
    <property type="entry name" value="Gal_Oxase/kelch_b-propeller"/>
</dbReference>
<keyword evidence="2" id="KW-0812">Transmembrane</keyword>
<evidence type="ECO:0000256" key="2">
    <source>
        <dbReference type="SAM" id="Phobius"/>
    </source>
</evidence>
<reference evidence="4" key="1">
    <citation type="submission" date="2021-02" db="EMBL/GenBank/DDBJ databases">
        <authorList>
            <person name="Dougan E. K."/>
            <person name="Rhodes N."/>
            <person name="Thang M."/>
            <person name="Chan C."/>
        </authorList>
    </citation>
    <scope>NUCLEOTIDE SEQUENCE</scope>
</reference>
<evidence type="ECO:0000313" key="4">
    <source>
        <dbReference type="EMBL" id="CAE8678229.1"/>
    </source>
</evidence>
<dbReference type="InterPro" id="IPR015915">
    <property type="entry name" value="Kelch-typ_b-propeller"/>
</dbReference>
<evidence type="ECO:0000313" key="5">
    <source>
        <dbReference type="Proteomes" id="UP000626109"/>
    </source>
</evidence>
<keyword evidence="6" id="KW-1185">Reference proteome</keyword>
<dbReference type="AlphaFoldDB" id="A0A813JIN9"/>
<evidence type="ECO:0000313" key="6">
    <source>
        <dbReference type="Proteomes" id="UP000654075"/>
    </source>
</evidence>
<organism evidence="4 5">
    <name type="scientific">Polarella glacialis</name>
    <name type="common">Dinoflagellate</name>
    <dbReference type="NCBI Taxonomy" id="89957"/>
    <lineage>
        <taxon>Eukaryota</taxon>
        <taxon>Sar</taxon>
        <taxon>Alveolata</taxon>
        <taxon>Dinophyceae</taxon>
        <taxon>Suessiales</taxon>
        <taxon>Suessiaceae</taxon>
        <taxon>Polarella</taxon>
    </lineage>
</organism>
<feature type="transmembrane region" description="Helical" evidence="2">
    <location>
        <begin position="147"/>
        <end position="174"/>
    </location>
</feature>